<dbReference type="InterPro" id="IPR003660">
    <property type="entry name" value="HAMP_dom"/>
</dbReference>
<keyword evidence="6" id="KW-0597">Phosphoprotein</keyword>
<evidence type="ECO:0000256" key="9">
    <source>
        <dbReference type="ARBA" id="ARBA00022741"/>
    </source>
</evidence>
<reference evidence="18 19" key="1">
    <citation type="submission" date="2019-03" db="EMBL/GenBank/DDBJ databases">
        <title>Primorskyibacter sp. SS33 isolated from sediments.</title>
        <authorList>
            <person name="Xunke S."/>
        </authorList>
    </citation>
    <scope>NUCLEOTIDE SEQUENCE [LARGE SCALE GENOMIC DNA]</scope>
    <source>
        <strain evidence="18 19">SS33</strain>
    </source>
</reference>
<dbReference type="RefSeq" id="WP_133397445.1">
    <property type="nucleotide sequence ID" value="NZ_SNAA01000014.1"/>
</dbReference>
<evidence type="ECO:0000259" key="16">
    <source>
        <dbReference type="PROSITE" id="PS50109"/>
    </source>
</evidence>
<organism evidence="18 19">
    <name type="scientific">Palleronia sediminis</name>
    <dbReference type="NCBI Taxonomy" id="2547833"/>
    <lineage>
        <taxon>Bacteria</taxon>
        <taxon>Pseudomonadati</taxon>
        <taxon>Pseudomonadota</taxon>
        <taxon>Alphaproteobacteria</taxon>
        <taxon>Rhodobacterales</taxon>
        <taxon>Roseobacteraceae</taxon>
        <taxon>Palleronia</taxon>
    </lineage>
</organism>
<comment type="subcellular location">
    <subcellularLocation>
        <location evidence="2">Cell inner membrane</location>
        <topology evidence="2">Multi-pass membrane protein</topology>
    </subcellularLocation>
</comment>
<feature type="domain" description="HAMP" evidence="17">
    <location>
        <begin position="182"/>
        <end position="233"/>
    </location>
</feature>
<dbReference type="PANTHER" id="PTHR44936:SF5">
    <property type="entry name" value="SENSOR HISTIDINE KINASE ENVZ"/>
    <property type="match status" value="1"/>
</dbReference>
<evidence type="ECO:0000259" key="17">
    <source>
        <dbReference type="PROSITE" id="PS50885"/>
    </source>
</evidence>
<evidence type="ECO:0000256" key="3">
    <source>
        <dbReference type="ARBA" id="ARBA00012438"/>
    </source>
</evidence>
<dbReference type="PANTHER" id="PTHR44936">
    <property type="entry name" value="SENSOR PROTEIN CREC"/>
    <property type="match status" value="1"/>
</dbReference>
<comment type="catalytic activity">
    <reaction evidence="1">
        <text>ATP + protein L-histidine = ADP + protein N-phospho-L-histidine.</text>
        <dbReference type="EC" id="2.7.13.3"/>
    </reaction>
</comment>
<feature type="transmembrane region" description="Helical" evidence="15">
    <location>
        <begin position="162"/>
        <end position="181"/>
    </location>
</feature>
<evidence type="ECO:0000256" key="8">
    <source>
        <dbReference type="ARBA" id="ARBA00022692"/>
    </source>
</evidence>
<dbReference type="Gene3D" id="3.30.565.10">
    <property type="entry name" value="Histidine kinase-like ATPase, C-terminal domain"/>
    <property type="match status" value="1"/>
</dbReference>
<dbReference type="InterPro" id="IPR003661">
    <property type="entry name" value="HisK_dim/P_dom"/>
</dbReference>
<dbReference type="OrthoDB" id="9804645at2"/>
<evidence type="ECO:0000256" key="11">
    <source>
        <dbReference type="ARBA" id="ARBA00022840"/>
    </source>
</evidence>
<dbReference type="Gene3D" id="1.10.287.130">
    <property type="match status" value="1"/>
</dbReference>
<dbReference type="SMART" id="SM00387">
    <property type="entry name" value="HATPase_c"/>
    <property type="match status" value="1"/>
</dbReference>
<dbReference type="InterPro" id="IPR005467">
    <property type="entry name" value="His_kinase_dom"/>
</dbReference>
<dbReference type="AlphaFoldDB" id="A0A4R6AA43"/>
<keyword evidence="10" id="KW-0418">Kinase</keyword>
<evidence type="ECO:0000256" key="15">
    <source>
        <dbReference type="SAM" id="Phobius"/>
    </source>
</evidence>
<dbReference type="InterPro" id="IPR036890">
    <property type="entry name" value="HATPase_C_sf"/>
</dbReference>
<dbReference type="SUPFAM" id="SSF47384">
    <property type="entry name" value="Homodimeric domain of signal transducing histidine kinase"/>
    <property type="match status" value="1"/>
</dbReference>
<keyword evidence="8 15" id="KW-0812">Transmembrane</keyword>
<dbReference type="InterPro" id="IPR004358">
    <property type="entry name" value="Sig_transdc_His_kin-like_C"/>
</dbReference>
<keyword evidence="11" id="KW-0067">ATP-binding</keyword>
<dbReference type="Pfam" id="PF00512">
    <property type="entry name" value="HisKA"/>
    <property type="match status" value="1"/>
</dbReference>
<evidence type="ECO:0000256" key="7">
    <source>
        <dbReference type="ARBA" id="ARBA00022679"/>
    </source>
</evidence>
<evidence type="ECO:0000256" key="4">
    <source>
        <dbReference type="ARBA" id="ARBA00022475"/>
    </source>
</evidence>
<evidence type="ECO:0000256" key="14">
    <source>
        <dbReference type="ARBA" id="ARBA00023136"/>
    </source>
</evidence>
<dbReference type="SMART" id="SM00388">
    <property type="entry name" value="HisKA"/>
    <property type="match status" value="1"/>
</dbReference>
<name>A0A4R6AA43_9RHOB</name>
<dbReference type="GO" id="GO:0005524">
    <property type="term" value="F:ATP binding"/>
    <property type="evidence" value="ECO:0007669"/>
    <property type="project" value="UniProtKB-KW"/>
</dbReference>
<feature type="domain" description="Histidine kinase" evidence="16">
    <location>
        <begin position="241"/>
        <end position="439"/>
    </location>
</feature>
<dbReference type="SUPFAM" id="SSF55874">
    <property type="entry name" value="ATPase domain of HSP90 chaperone/DNA topoisomerase II/histidine kinase"/>
    <property type="match status" value="1"/>
</dbReference>
<dbReference type="InterPro" id="IPR036097">
    <property type="entry name" value="HisK_dim/P_sf"/>
</dbReference>
<keyword evidence="4" id="KW-1003">Cell membrane</keyword>
<evidence type="ECO:0000256" key="13">
    <source>
        <dbReference type="ARBA" id="ARBA00023012"/>
    </source>
</evidence>
<keyword evidence="7" id="KW-0808">Transferase</keyword>
<dbReference type="InterPro" id="IPR003594">
    <property type="entry name" value="HATPase_dom"/>
</dbReference>
<accession>A0A4R6AA43</accession>
<keyword evidence="13" id="KW-0902">Two-component regulatory system</keyword>
<proteinExistence type="predicted"/>
<dbReference type="GO" id="GO:0000155">
    <property type="term" value="F:phosphorelay sensor kinase activity"/>
    <property type="evidence" value="ECO:0007669"/>
    <property type="project" value="InterPro"/>
</dbReference>
<evidence type="ECO:0000256" key="1">
    <source>
        <dbReference type="ARBA" id="ARBA00000085"/>
    </source>
</evidence>
<gene>
    <name evidence="18" type="ORF">E2L08_12570</name>
</gene>
<evidence type="ECO:0000313" key="19">
    <source>
        <dbReference type="Proteomes" id="UP000295701"/>
    </source>
</evidence>
<keyword evidence="14 15" id="KW-0472">Membrane</keyword>
<evidence type="ECO:0000313" key="18">
    <source>
        <dbReference type="EMBL" id="TDL78126.1"/>
    </source>
</evidence>
<keyword evidence="12 15" id="KW-1133">Transmembrane helix</keyword>
<dbReference type="EMBL" id="SNAA01000014">
    <property type="protein sequence ID" value="TDL78126.1"/>
    <property type="molecule type" value="Genomic_DNA"/>
</dbReference>
<evidence type="ECO:0000256" key="6">
    <source>
        <dbReference type="ARBA" id="ARBA00022553"/>
    </source>
</evidence>
<dbReference type="Pfam" id="PF00672">
    <property type="entry name" value="HAMP"/>
    <property type="match status" value="1"/>
</dbReference>
<evidence type="ECO:0000256" key="10">
    <source>
        <dbReference type="ARBA" id="ARBA00022777"/>
    </source>
</evidence>
<dbReference type="GO" id="GO:0005886">
    <property type="term" value="C:plasma membrane"/>
    <property type="evidence" value="ECO:0007669"/>
    <property type="project" value="UniProtKB-SubCell"/>
</dbReference>
<dbReference type="Pfam" id="PF02518">
    <property type="entry name" value="HATPase_c"/>
    <property type="match status" value="1"/>
</dbReference>
<dbReference type="CDD" id="cd00082">
    <property type="entry name" value="HisKA"/>
    <property type="match status" value="1"/>
</dbReference>
<evidence type="ECO:0000256" key="12">
    <source>
        <dbReference type="ARBA" id="ARBA00022989"/>
    </source>
</evidence>
<dbReference type="PROSITE" id="PS50885">
    <property type="entry name" value="HAMP"/>
    <property type="match status" value="1"/>
</dbReference>
<dbReference type="PRINTS" id="PR00344">
    <property type="entry name" value="BCTRLSENSOR"/>
</dbReference>
<evidence type="ECO:0000256" key="5">
    <source>
        <dbReference type="ARBA" id="ARBA00022519"/>
    </source>
</evidence>
<comment type="caution">
    <text evidence="18">The sequence shown here is derived from an EMBL/GenBank/DDBJ whole genome shotgun (WGS) entry which is preliminary data.</text>
</comment>
<evidence type="ECO:0000256" key="2">
    <source>
        <dbReference type="ARBA" id="ARBA00004429"/>
    </source>
</evidence>
<dbReference type="EC" id="2.7.13.3" evidence="3"/>
<dbReference type="InterPro" id="IPR050980">
    <property type="entry name" value="2C_sensor_his_kinase"/>
</dbReference>
<dbReference type="Proteomes" id="UP000295701">
    <property type="component" value="Unassembled WGS sequence"/>
</dbReference>
<sequence>MSLAWLKRSAPRSLYARAALILLLPVVTIQLVVGVVFIQRLFEDVSEQMTGNLAFELRRIEALIDAAPDAAAARDAFGPLAEALEIGAVLPDPAPVTADRRALYDLSGRLVIDTLRDAMPGLRGVDLQSDDGLVNLTLATSKGDLGLIFDRDRVSAQNPHQLLVLMVATSLLMTIVAYLFLKNQLRPIKRLSEAAAAFGRGRALPYRPSGATEVRAAGAAFLDMRNRLERQMEARTLMLSGVSHDLRTPLTRLKLGLSLIESEDAADLRRDVDEMAGMLDAFLDFARDGALGDPVEIDPATLLRETAADARRGGQPVELGPVAEAGQVVLRPLAIRRVLENLIGNAARHGSRVRVSLAAYDRSLVFTVEDDGPGIAEDQREVAMRPFTRLDAARNQDRGGGVGLGLAVAVDIARQHGGTLRLGSSEALGGLRADLVLAI</sequence>
<protein>
    <recommendedName>
        <fullName evidence="3">histidine kinase</fullName>
        <ecNumber evidence="3">2.7.13.3</ecNumber>
    </recommendedName>
</protein>
<keyword evidence="5" id="KW-0997">Cell inner membrane</keyword>
<keyword evidence="19" id="KW-1185">Reference proteome</keyword>
<keyword evidence="9" id="KW-0547">Nucleotide-binding</keyword>
<dbReference type="PROSITE" id="PS50109">
    <property type="entry name" value="HIS_KIN"/>
    <property type="match status" value="1"/>
</dbReference>